<dbReference type="InterPro" id="IPR032774">
    <property type="entry name" value="WG_beta_rep"/>
</dbReference>
<sequence length="631" mass="69667">MADRPDVPVQPPQSLVFGTVPLLYGGRLVPAVAIFEHAEAAVRYYRQLYPDQAVSPAALARARAIPLYPVLVKTAKGNLYGYINDQGNVVIPPQYEYALDFQPNGLAVVQAGNKQGVINASGRYVVRPVYDSVSSFSEGLASVIDGQGFRVIDETGRLVTPKAYSFIGTYRDGRAVFSQTGADGQSRYGYLDREGKEAIPARYLEANDFAGGKAVVKVKDGEYALIDKDGKSLAVYPYAFVGSMGDGLLAFQKEANGKYGYIDEKGTVIIPPRFTSAMPFEGGFAVVNTAEDYNNHYGLINKNGSFVIPAEYNEVEQLGEGRVAVGKATDPSRPYIGSSFALADTSGRLLTDFRFTNITDYKDGYASVSDKKETYWIDHNGNRATLLPAMPGSGTMAFIGNLISANVDLRLFYFDRAGKMVWKPNTTIPLAPPYAVREEKFKPNKDYLVYYPQVEGMADKKAEESVNRKLKQLSAVKPVPPDSQLEASYTGDFAVTFFRDKLLVLKLEGYNFPFGAAHGMPSREYVHLNLATGDMYELKDLFKPGSPYVKRISDIIAHQIATDPKYSYVFPGSFKQIAPNQLFYVTENALHILFQPYEIAPYAAGFPEFTIPYAELTDIIDTNGSFWKSFH</sequence>
<evidence type="ECO:0000313" key="2">
    <source>
        <dbReference type="EMBL" id="RKN77178.1"/>
    </source>
</evidence>
<accession>A0A3B0BXR1</accession>
<dbReference type="EMBL" id="RBAH01000020">
    <property type="protein sequence ID" value="RKN77178.1"/>
    <property type="molecule type" value="Genomic_DNA"/>
</dbReference>
<dbReference type="Gene3D" id="3.30.565.40">
    <property type="entry name" value="Fervidobacterium nodosum Rt17-B1 like"/>
    <property type="match status" value="1"/>
</dbReference>
<proteinExistence type="predicted"/>
<dbReference type="InterPro" id="IPR021729">
    <property type="entry name" value="DUF3298"/>
</dbReference>
<dbReference type="Pfam" id="PF14903">
    <property type="entry name" value="WG_beta_rep"/>
    <property type="match status" value="7"/>
</dbReference>
<comment type="caution">
    <text evidence="2">The sequence shown here is derived from an EMBL/GenBank/DDBJ whole genome shotgun (WGS) entry which is preliminary data.</text>
</comment>
<dbReference type="Proteomes" id="UP000282311">
    <property type="component" value="Unassembled WGS sequence"/>
</dbReference>
<name>A0A3B0BXR1_9BACL</name>
<dbReference type="Gene3D" id="3.90.640.20">
    <property type="entry name" value="Heat-shock cognate protein, ATPase"/>
    <property type="match status" value="1"/>
</dbReference>
<evidence type="ECO:0000313" key="3">
    <source>
        <dbReference type="Proteomes" id="UP000282311"/>
    </source>
</evidence>
<dbReference type="InterPro" id="IPR037126">
    <property type="entry name" value="PdaC/RsiV-like_sf"/>
</dbReference>
<dbReference type="SUPFAM" id="SSF69360">
    <property type="entry name" value="Cell wall binding repeat"/>
    <property type="match status" value="1"/>
</dbReference>
<dbReference type="PANTHER" id="PTHR37841:SF1">
    <property type="entry name" value="DUF3298 DOMAIN-CONTAINING PROTEIN"/>
    <property type="match status" value="1"/>
</dbReference>
<dbReference type="OrthoDB" id="5637at2"/>
<evidence type="ECO:0000259" key="1">
    <source>
        <dbReference type="Pfam" id="PF11738"/>
    </source>
</evidence>
<dbReference type="PANTHER" id="PTHR37841">
    <property type="entry name" value="GLR2918 PROTEIN"/>
    <property type="match status" value="1"/>
</dbReference>
<gene>
    <name evidence="2" type="ORF">D7M11_24350</name>
</gene>
<organism evidence="2 3">
    <name type="scientific">Paenibacillus ginsengarvi</name>
    <dbReference type="NCBI Taxonomy" id="400777"/>
    <lineage>
        <taxon>Bacteria</taxon>
        <taxon>Bacillati</taxon>
        <taxon>Bacillota</taxon>
        <taxon>Bacilli</taxon>
        <taxon>Bacillales</taxon>
        <taxon>Paenibacillaceae</taxon>
        <taxon>Paenibacillus</taxon>
    </lineage>
</organism>
<feature type="domain" description="DUF3298" evidence="1">
    <location>
        <begin position="539"/>
        <end position="613"/>
    </location>
</feature>
<reference evidence="2 3" key="1">
    <citation type="journal article" date="2007" name="Int. J. Syst. Evol. Microbiol.">
        <title>Paenibacillus ginsengarvi sp. nov., isolated from soil from ginseng cultivation.</title>
        <authorList>
            <person name="Yoon M.H."/>
            <person name="Ten L.N."/>
            <person name="Im W.T."/>
        </authorList>
    </citation>
    <scope>NUCLEOTIDE SEQUENCE [LARGE SCALE GENOMIC DNA]</scope>
    <source>
        <strain evidence="2 3">KCTC 13059</strain>
    </source>
</reference>
<keyword evidence="3" id="KW-1185">Reference proteome</keyword>
<dbReference type="Pfam" id="PF11738">
    <property type="entry name" value="DUF3298"/>
    <property type="match status" value="1"/>
</dbReference>
<protein>
    <submittedName>
        <fullName evidence="2">DUF3298 domain-containing protein</fullName>
    </submittedName>
</protein>
<dbReference type="AlphaFoldDB" id="A0A3B0BXR1"/>